<evidence type="ECO:0000256" key="5">
    <source>
        <dbReference type="ARBA" id="ARBA00023004"/>
    </source>
</evidence>
<name>A0AAE8SYC3_9PEZI</name>
<dbReference type="Gene3D" id="2.60.120.620">
    <property type="entry name" value="q2cbj1_9rhob like domain"/>
    <property type="match status" value="1"/>
</dbReference>
<keyword evidence="3" id="KW-0223">Dioxygenase</keyword>
<dbReference type="PANTHER" id="PTHR10869:SF241">
    <property type="entry name" value="FE2OG DIOXYGENASE DOMAIN-CONTAINING PROTEIN"/>
    <property type="match status" value="1"/>
</dbReference>
<keyword evidence="8" id="KW-1185">Reference proteome</keyword>
<dbReference type="GO" id="GO:0005783">
    <property type="term" value="C:endoplasmic reticulum"/>
    <property type="evidence" value="ECO:0007669"/>
    <property type="project" value="TreeGrafter"/>
</dbReference>
<evidence type="ECO:0000256" key="2">
    <source>
        <dbReference type="ARBA" id="ARBA00022723"/>
    </source>
</evidence>
<organism evidence="7 8">
    <name type="scientific">Cephalotrichum gorgonifer</name>
    <dbReference type="NCBI Taxonomy" id="2041049"/>
    <lineage>
        <taxon>Eukaryota</taxon>
        <taxon>Fungi</taxon>
        <taxon>Dikarya</taxon>
        <taxon>Ascomycota</taxon>
        <taxon>Pezizomycotina</taxon>
        <taxon>Sordariomycetes</taxon>
        <taxon>Hypocreomycetidae</taxon>
        <taxon>Microascales</taxon>
        <taxon>Microascaceae</taxon>
        <taxon>Cephalotrichum</taxon>
    </lineage>
</organism>
<dbReference type="Proteomes" id="UP001187682">
    <property type="component" value="Unassembled WGS sequence"/>
</dbReference>
<dbReference type="InterPro" id="IPR044862">
    <property type="entry name" value="Pro_4_hyd_alph_FE2OG_OXY"/>
</dbReference>
<dbReference type="InterPro" id="IPR006620">
    <property type="entry name" value="Pro_4_hyd_alph"/>
</dbReference>
<dbReference type="Pfam" id="PF13640">
    <property type="entry name" value="2OG-FeII_Oxy_3"/>
    <property type="match status" value="1"/>
</dbReference>
<evidence type="ECO:0000256" key="1">
    <source>
        <dbReference type="ARBA" id="ARBA00001961"/>
    </source>
</evidence>
<feature type="domain" description="Prolyl 4-hydroxylase alpha subunit" evidence="6">
    <location>
        <begin position="45"/>
        <end position="254"/>
    </location>
</feature>
<evidence type="ECO:0000259" key="6">
    <source>
        <dbReference type="SMART" id="SM00702"/>
    </source>
</evidence>
<reference evidence="7" key="1">
    <citation type="submission" date="2018-03" db="EMBL/GenBank/DDBJ databases">
        <authorList>
            <person name="Guldener U."/>
        </authorList>
    </citation>
    <scope>NUCLEOTIDE SEQUENCE</scope>
</reference>
<comment type="cofactor">
    <cofactor evidence="1">
        <name>L-ascorbate</name>
        <dbReference type="ChEBI" id="CHEBI:38290"/>
    </cofactor>
</comment>
<gene>
    <name evidence="7" type="ORF">DNG_08280</name>
</gene>
<keyword evidence="2" id="KW-0479">Metal-binding</keyword>
<protein>
    <recommendedName>
        <fullName evidence="6">Prolyl 4-hydroxylase alpha subunit domain-containing protein</fullName>
    </recommendedName>
</protein>
<keyword evidence="5" id="KW-0408">Iron</keyword>
<comment type="caution">
    <text evidence="7">The sequence shown here is derived from an EMBL/GenBank/DDBJ whole genome shotgun (WGS) entry which is preliminary data.</text>
</comment>
<evidence type="ECO:0000256" key="4">
    <source>
        <dbReference type="ARBA" id="ARBA00023002"/>
    </source>
</evidence>
<evidence type="ECO:0000313" key="8">
    <source>
        <dbReference type="Proteomes" id="UP001187682"/>
    </source>
</evidence>
<dbReference type="InterPro" id="IPR045054">
    <property type="entry name" value="P4HA-like"/>
</dbReference>
<evidence type="ECO:0000256" key="3">
    <source>
        <dbReference type="ARBA" id="ARBA00022964"/>
    </source>
</evidence>
<keyword evidence="4" id="KW-0560">Oxidoreductase</keyword>
<sequence>MFIQTEYKSQHVPIPDSFLTTPPAKPVVATHIDWSSSPLPSNKGRTALVIDNVLSPEECVKLLELTEASVPREDGDTSSPWKPALVNVAVGFETHAPDYRNSERIIWDNQVIVDRIWERIAQADGVRALLETVPGAYIDEEWHFRRFNERMRFLKYSSGQFFKPHCDGPYGYEKDGAIFETKYTIQLYLNDSAAVDPTSELVGGATSFLGRNYEDRLDVNPKAGSVLLFQHYGLRHEGAKVEAGVKYTMRTDILYEFYKQEQV</sequence>
<dbReference type="SMART" id="SM00702">
    <property type="entry name" value="P4Hc"/>
    <property type="match status" value="1"/>
</dbReference>
<proteinExistence type="predicted"/>
<dbReference type="AlphaFoldDB" id="A0AAE8SYC3"/>
<dbReference type="GO" id="GO:0004656">
    <property type="term" value="F:procollagen-proline 4-dioxygenase activity"/>
    <property type="evidence" value="ECO:0007669"/>
    <property type="project" value="TreeGrafter"/>
</dbReference>
<dbReference type="EMBL" id="ONZQ02000013">
    <property type="protein sequence ID" value="SPO05593.1"/>
    <property type="molecule type" value="Genomic_DNA"/>
</dbReference>
<accession>A0AAE8SYC3</accession>
<dbReference type="PANTHER" id="PTHR10869">
    <property type="entry name" value="PROLYL 4-HYDROXYLASE ALPHA SUBUNIT"/>
    <property type="match status" value="1"/>
</dbReference>
<dbReference type="SUPFAM" id="SSF51197">
    <property type="entry name" value="Clavaminate synthase-like"/>
    <property type="match status" value="1"/>
</dbReference>
<dbReference type="GO" id="GO:0031418">
    <property type="term" value="F:L-ascorbic acid binding"/>
    <property type="evidence" value="ECO:0007669"/>
    <property type="project" value="InterPro"/>
</dbReference>
<evidence type="ECO:0000313" key="7">
    <source>
        <dbReference type="EMBL" id="SPO05593.1"/>
    </source>
</evidence>
<dbReference type="GO" id="GO:0005506">
    <property type="term" value="F:iron ion binding"/>
    <property type="evidence" value="ECO:0007669"/>
    <property type="project" value="InterPro"/>
</dbReference>